<reference evidence="14" key="1">
    <citation type="submission" date="2021-03" db="EMBL/GenBank/DDBJ databases">
        <authorList>
            <person name="Bekaert M."/>
        </authorList>
    </citation>
    <scope>NUCLEOTIDE SEQUENCE</scope>
</reference>
<dbReference type="InterPro" id="IPR045851">
    <property type="entry name" value="AMP-bd_C_sf"/>
</dbReference>
<proteinExistence type="inferred from homology"/>
<comment type="similarity">
    <text evidence="2">Belongs to the ATP-dependent AMP-binding enzyme family.</text>
</comment>
<dbReference type="Pfam" id="PF13193">
    <property type="entry name" value="AMP-binding_C"/>
    <property type="match status" value="1"/>
</dbReference>
<dbReference type="InterPro" id="IPR042099">
    <property type="entry name" value="ANL_N_sf"/>
</dbReference>
<dbReference type="GO" id="GO:0006633">
    <property type="term" value="P:fatty acid biosynthetic process"/>
    <property type="evidence" value="ECO:0007669"/>
    <property type="project" value="TreeGrafter"/>
</dbReference>
<dbReference type="GO" id="GO:0005524">
    <property type="term" value="F:ATP binding"/>
    <property type="evidence" value="ECO:0007669"/>
    <property type="project" value="UniProtKB-KW"/>
</dbReference>
<dbReference type="PANTHER" id="PTHR43605:SF10">
    <property type="entry name" value="ACYL-COA SYNTHETASE MEDIUM CHAIN FAMILY MEMBER 3"/>
    <property type="match status" value="1"/>
</dbReference>
<dbReference type="EMBL" id="CAJPWZ010002409">
    <property type="protein sequence ID" value="CAG2237933.1"/>
    <property type="molecule type" value="Genomic_DNA"/>
</dbReference>
<keyword evidence="3 14" id="KW-0436">Ligase</keyword>
<evidence type="ECO:0000259" key="12">
    <source>
        <dbReference type="Pfam" id="PF00501"/>
    </source>
</evidence>
<dbReference type="FunFam" id="3.40.50.12780:FF:000007">
    <property type="entry name" value="Acyl-coenzyme A synthetase ACSM2A, mitochondrial"/>
    <property type="match status" value="1"/>
</dbReference>
<dbReference type="GO" id="GO:0006637">
    <property type="term" value="P:acyl-CoA metabolic process"/>
    <property type="evidence" value="ECO:0007669"/>
    <property type="project" value="TreeGrafter"/>
</dbReference>
<dbReference type="Gene3D" id="3.40.50.12780">
    <property type="entry name" value="N-terminal domain of ligase-like"/>
    <property type="match status" value="1"/>
</dbReference>
<accession>A0A8S3UAN5</accession>
<dbReference type="GO" id="GO:0046872">
    <property type="term" value="F:metal ion binding"/>
    <property type="evidence" value="ECO:0007669"/>
    <property type="project" value="UniProtKB-KW"/>
</dbReference>
<keyword evidence="6" id="KW-0067">ATP-binding</keyword>
<dbReference type="Proteomes" id="UP000683360">
    <property type="component" value="Unassembled WGS sequence"/>
</dbReference>
<dbReference type="GO" id="GO:0004321">
    <property type="term" value="F:fatty-acyl-CoA synthase activity"/>
    <property type="evidence" value="ECO:0007669"/>
    <property type="project" value="TreeGrafter"/>
</dbReference>
<dbReference type="GO" id="GO:0031956">
    <property type="term" value="F:medium-chain fatty acid-CoA ligase activity"/>
    <property type="evidence" value="ECO:0007669"/>
    <property type="project" value="UniProtKB-EC"/>
</dbReference>
<dbReference type="EC" id="6.2.1.2" evidence="10"/>
<evidence type="ECO:0000256" key="9">
    <source>
        <dbReference type="ARBA" id="ARBA00023128"/>
    </source>
</evidence>
<evidence type="ECO:0000259" key="13">
    <source>
        <dbReference type="Pfam" id="PF13193"/>
    </source>
</evidence>
<evidence type="ECO:0000256" key="3">
    <source>
        <dbReference type="ARBA" id="ARBA00022598"/>
    </source>
</evidence>
<dbReference type="Gene3D" id="3.30.300.30">
    <property type="match status" value="1"/>
</dbReference>
<dbReference type="Pfam" id="PF00501">
    <property type="entry name" value="AMP-binding"/>
    <property type="match status" value="1"/>
</dbReference>
<keyword evidence="5" id="KW-0547">Nucleotide-binding</keyword>
<evidence type="ECO:0000256" key="2">
    <source>
        <dbReference type="ARBA" id="ARBA00006432"/>
    </source>
</evidence>
<protein>
    <recommendedName>
        <fullName evidence="10">medium-chain acyl-CoA ligase</fullName>
        <ecNumber evidence="10">6.2.1.2</ecNumber>
    </recommendedName>
</protein>
<feature type="domain" description="AMP-dependent synthetase/ligase" evidence="12">
    <location>
        <begin position="134"/>
        <end position="488"/>
    </location>
</feature>
<evidence type="ECO:0000256" key="4">
    <source>
        <dbReference type="ARBA" id="ARBA00022723"/>
    </source>
</evidence>
<dbReference type="FunFam" id="3.30.300.30:FF:000005">
    <property type="entry name" value="Acyl-coenzyme A synthetase ACSM5, mitochondrial"/>
    <property type="match status" value="1"/>
</dbReference>
<evidence type="ECO:0000313" key="14">
    <source>
        <dbReference type="EMBL" id="CAG2237933.1"/>
    </source>
</evidence>
<evidence type="ECO:0000256" key="7">
    <source>
        <dbReference type="ARBA" id="ARBA00022842"/>
    </source>
</evidence>
<dbReference type="InterPro" id="IPR020845">
    <property type="entry name" value="AMP-binding_CS"/>
</dbReference>
<comment type="caution">
    <text evidence="14">The sequence shown here is derived from an EMBL/GenBank/DDBJ whole genome shotgun (WGS) entry which is preliminary data.</text>
</comment>
<feature type="domain" description="AMP-binding enzyme C-terminal" evidence="13">
    <location>
        <begin position="552"/>
        <end position="632"/>
    </location>
</feature>
<evidence type="ECO:0000256" key="5">
    <source>
        <dbReference type="ARBA" id="ARBA00022741"/>
    </source>
</evidence>
<evidence type="ECO:0000256" key="11">
    <source>
        <dbReference type="ARBA" id="ARBA00048477"/>
    </source>
</evidence>
<dbReference type="GO" id="GO:0005759">
    <property type="term" value="C:mitochondrial matrix"/>
    <property type="evidence" value="ECO:0007669"/>
    <property type="project" value="TreeGrafter"/>
</dbReference>
<evidence type="ECO:0000256" key="8">
    <source>
        <dbReference type="ARBA" id="ARBA00023098"/>
    </source>
</evidence>
<organism evidence="14 15">
    <name type="scientific">Mytilus edulis</name>
    <name type="common">Blue mussel</name>
    <dbReference type="NCBI Taxonomy" id="6550"/>
    <lineage>
        <taxon>Eukaryota</taxon>
        <taxon>Metazoa</taxon>
        <taxon>Spiralia</taxon>
        <taxon>Lophotrochozoa</taxon>
        <taxon>Mollusca</taxon>
        <taxon>Bivalvia</taxon>
        <taxon>Autobranchia</taxon>
        <taxon>Pteriomorphia</taxon>
        <taxon>Mytilida</taxon>
        <taxon>Mytiloidea</taxon>
        <taxon>Mytilidae</taxon>
        <taxon>Mytilinae</taxon>
        <taxon>Mytilus</taxon>
    </lineage>
</organism>
<keyword evidence="8" id="KW-0443">Lipid metabolism</keyword>
<dbReference type="AlphaFoldDB" id="A0A8S3UAN5"/>
<dbReference type="PANTHER" id="PTHR43605">
    <property type="entry name" value="ACYL-COENZYME A SYNTHETASE"/>
    <property type="match status" value="1"/>
</dbReference>
<evidence type="ECO:0000256" key="10">
    <source>
        <dbReference type="ARBA" id="ARBA00039009"/>
    </source>
</evidence>
<dbReference type="OrthoDB" id="6614653at2759"/>
<name>A0A8S3UAN5_MYTED</name>
<evidence type="ECO:0000256" key="1">
    <source>
        <dbReference type="ARBA" id="ARBA00004173"/>
    </source>
</evidence>
<keyword evidence="9" id="KW-0496">Mitochondrion</keyword>
<keyword evidence="15" id="KW-1185">Reference proteome</keyword>
<evidence type="ECO:0000256" key="6">
    <source>
        <dbReference type="ARBA" id="ARBA00022840"/>
    </source>
</evidence>
<keyword evidence="4" id="KW-0479">Metal-binding</keyword>
<comment type="catalytic activity">
    <reaction evidence="11">
        <text>a medium-chain fatty acid + ATP + CoA = a medium-chain fatty acyl-CoA + AMP + diphosphate</text>
        <dbReference type="Rhea" id="RHEA:48340"/>
        <dbReference type="ChEBI" id="CHEBI:30616"/>
        <dbReference type="ChEBI" id="CHEBI:33019"/>
        <dbReference type="ChEBI" id="CHEBI:57287"/>
        <dbReference type="ChEBI" id="CHEBI:59558"/>
        <dbReference type="ChEBI" id="CHEBI:90546"/>
        <dbReference type="ChEBI" id="CHEBI:456215"/>
        <dbReference type="EC" id="6.2.1.2"/>
    </reaction>
    <physiologicalReaction direction="left-to-right" evidence="11">
        <dbReference type="Rhea" id="RHEA:48341"/>
    </physiologicalReaction>
</comment>
<dbReference type="InterPro" id="IPR000873">
    <property type="entry name" value="AMP-dep_synth/lig_dom"/>
</dbReference>
<dbReference type="InterPro" id="IPR025110">
    <property type="entry name" value="AMP-bd_C"/>
</dbReference>
<gene>
    <name evidence="14" type="ORF">MEDL_50418</name>
</gene>
<evidence type="ECO:0000313" key="15">
    <source>
        <dbReference type="Proteomes" id="UP000683360"/>
    </source>
</evidence>
<dbReference type="SUPFAM" id="SSF56801">
    <property type="entry name" value="Acetyl-CoA synthetase-like"/>
    <property type="match status" value="1"/>
</dbReference>
<sequence length="654" mass="74133">MIKANNDEAVYFQNKSAATQILGKENLLFKLKKKNSIEDERNGQMKRAIITTYFRHVSYKQKLPNIRQSARNKLLCMSRICVCSSVRGIAEMPHIPADFKDYQLHRKLMSNERLPEYFNFCSDVIDQWAVSKIRNPNHPAFWWIDDSGKELKWTFSELSQLSKRAANILQNHCKLKVGDKLIVILPKIPEWWIINLAAIRAGIVLSPGTILLRSNDIKHRIKSAGAKLIIADVSSVDNVDQATKHLEDCPQKIFVGDKSDTRSGWAHFGSLMDEAPAKFETIKSKSSDPMTLFFTSGTTGAPKMALHTHGSYGYGHSITARYMLNIDHNGMMWNMSDTGWAKAAWTSLFAPWIRGACIFIHNSDKFDPERTLQILDKYPLTNFCAPPTVYRHLVKQPLHRYSLSKNLLCIGAGEPVNPELLKEWHDGTGLNLYEGYGQTETTFLCGTYPCVEIRPGSMGKAAPGIDLEIVDNDGSVLPRNTEGVIGVRVKPVRPMGLFSHYVDDDNRNKAVFKGDFYLTGDRGKMDEDDYIWFIGRDDDVMLSSGYRIGPFEVESALIEHPAVLESAVVSSPDEVRGEVVKAFVILTEPYSNHDKEKLREELQNHVKSVTAPYKYPRKMEFVDQLPKTVSGKIRRVELRNREWGRNGTEVSEKD</sequence>
<dbReference type="InterPro" id="IPR051087">
    <property type="entry name" value="Mitochondrial_ACSM"/>
</dbReference>
<keyword evidence="7" id="KW-0460">Magnesium</keyword>
<dbReference type="PROSITE" id="PS00455">
    <property type="entry name" value="AMP_BINDING"/>
    <property type="match status" value="1"/>
</dbReference>
<comment type="subcellular location">
    <subcellularLocation>
        <location evidence="1">Mitochondrion</location>
    </subcellularLocation>
</comment>